<protein>
    <recommendedName>
        <fullName evidence="1">Glycosyl transferase family 25 domain-containing protein</fullName>
    </recommendedName>
</protein>
<feature type="domain" description="Glycosyl transferase family 25" evidence="1">
    <location>
        <begin position="4"/>
        <end position="185"/>
    </location>
</feature>
<evidence type="ECO:0000259" key="1">
    <source>
        <dbReference type="Pfam" id="PF01755"/>
    </source>
</evidence>
<dbReference type="OrthoDB" id="9816113at2"/>
<comment type="caution">
    <text evidence="2">The sequence shown here is derived from an EMBL/GenBank/DDBJ whole genome shotgun (WGS) entry which is preliminary data.</text>
</comment>
<name>A0A328BWL6_9PAST</name>
<dbReference type="EMBL" id="PTPX01000014">
    <property type="protein sequence ID" value="RAL18626.1"/>
    <property type="molecule type" value="Genomic_DNA"/>
</dbReference>
<evidence type="ECO:0000313" key="2">
    <source>
        <dbReference type="EMBL" id="RAL18626.1"/>
    </source>
</evidence>
<dbReference type="AlphaFoldDB" id="A0A328BWL6"/>
<proteinExistence type="predicted"/>
<dbReference type="Pfam" id="PF01755">
    <property type="entry name" value="Glyco_transf_25"/>
    <property type="match status" value="1"/>
</dbReference>
<sequence>MNQTPIYIINLESSLDRKEYIKKQFNTYQDSIHYTFFPAINGNKEKEFYLFKKYNKAKRFLRKGNIMSFSQLGCFASHYLLWEKCIELNKGIIILEDDAILQDNFLDVYKFCTSDENSFEFFWLSPPAFEKMNGEHTLKIKNSNTELIKFVGKHDNATGYYITPQSAKKLLDYCQEWIYEVDITMDRFWENRLNILNVNPPCVKPSFEFKTNIEVDKNKKNRTVKIRLLREYYKLIDIVKKAIYLRMKH</sequence>
<dbReference type="RefSeq" id="WP_111750306.1">
    <property type="nucleotide sequence ID" value="NZ_PTPX01000014.1"/>
</dbReference>
<evidence type="ECO:0000313" key="3">
    <source>
        <dbReference type="Proteomes" id="UP000248689"/>
    </source>
</evidence>
<dbReference type="Proteomes" id="UP000248689">
    <property type="component" value="Unassembled WGS sequence"/>
</dbReference>
<dbReference type="InterPro" id="IPR002654">
    <property type="entry name" value="Glyco_trans_25"/>
</dbReference>
<organism evidence="2 3">
    <name type="scientific">Glaesserella australis</name>
    <dbReference type="NCBI Taxonomy" id="2094024"/>
    <lineage>
        <taxon>Bacteria</taxon>
        <taxon>Pseudomonadati</taxon>
        <taxon>Pseudomonadota</taxon>
        <taxon>Gammaproteobacteria</taxon>
        <taxon>Pasteurellales</taxon>
        <taxon>Pasteurellaceae</taxon>
        <taxon>Glaesserella</taxon>
    </lineage>
</organism>
<accession>A0A328BWL6</accession>
<dbReference type="CDD" id="cd06532">
    <property type="entry name" value="Glyco_transf_25"/>
    <property type="match status" value="1"/>
</dbReference>
<gene>
    <name evidence="2" type="ORF">C5N92_07900</name>
</gene>
<keyword evidence="3" id="KW-1185">Reference proteome</keyword>
<reference evidence="3" key="1">
    <citation type="submission" date="2018-02" db="EMBL/GenBank/DDBJ databases">
        <title>Glaesserella australis sp. nov., isolated from the lungs of pigs.</title>
        <authorList>
            <person name="Turni C."/>
            <person name="Christensen H."/>
        </authorList>
    </citation>
    <scope>NUCLEOTIDE SEQUENCE [LARGE SCALE GENOMIC DNA]</scope>
    <source>
        <strain evidence="3">HS4635</strain>
    </source>
</reference>